<dbReference type="RefSeq" id="WP_142894477.1">
    <property type="nucleotide sequence ID" value="NZ_ML660052.1"/>
</dbReference>
<sequence length="80" mass="9599">MKPDRIEPHHADTPIPRLSDEETDSSIVVYQDPDNRTILQRLLAWRQQRYLCSQRPVREEAMMEVVEPEWRGHWAIAKYL</sequence>
<name>A0A545U1G4_9PROT</name>
<dbReference type="AlphaFoldDB" id="A0A545U1G4"/>
<protein>
    <submittedName>
        <fullName evidence="2">Uncharacterized protein</fullName>
    </submittedName>
</protein>
<proteinExistence type="predicted"/>
<dbReference type="Proteomes" id="UP000315252">
    <property type="component" value="Unassembled WGS sequence"/>
</dbReference>
<dbReference type="EMBL" id="VHSH01000001">
    <property type="protein sequence ID" value="TQV83310.1"/>
    <property type="molecule type" value="Genomic_DNA"/>
</dbReference>
<reference evidence="2 3" key="1">
    <citation type="submission" date="2019-06" db="EMBL/GenBank/DDBJ databases">
        <title>Whole genome sequence for Rhodospirillaceae sp. R148.</title>
        <authorList>
            <person name="Wang G."/>
        </authorList>
    </citation>
    <scope>NUCLEOTIDE SEQUENCE [LARGE SCALE GENOMIC DNA]</scope>
    <source>
        <strain evidence="2 3">R148</strain>
    </source>
</reference>
<accession>A0A545U1G4</accession>
<feature type="compositionally biased region" description="Basic and acidic residues" evidence="1">
    <location>
        <begin position="1"/>
        <end position="12"/>
    </location>
</feature>
<organism evidence="2 3">
    <name type="scientific">Denitrobaculum tricleocarpae</name>
    <dbReference type="NCBI Taxonomy" id="2591009"/>
    <lineage>
        <taxon>Bacteria</taxon>
        <taxon>Pseudomonadati</taxon>
        <taxon>Pseudomonadota</taxon>
        <taxon>Alphaproteobacteria</taxon>
        <taxon>Rhodospirillales</taxon>
        <taxon>Rhodospirillaceae</taxon>
        <taxon>Denitrobaculum</taxon>
    </lineage>
</organism>
<keyword evidence="3" id="KW-1185">Reference proteome</keyword>
<evidence type="ECO:0000313" key="3">
    <source>
        <dbReference type="Proteomes" id="UP000315252"/>
    </source>
</evidence>
<feature type="region of interest" description="Disordered" evidence="1">
    <location>
        <begin position="1"/>
        <end position="24"/>
    </location>
</feature>
<evidence type="ECO:0000256" key="1">
    <source>
        <dbReference type="SAM" id="MobiDB-lite"/>
    </source>
</evidence>
<gene>
    <name evidence="2" type="ORF">FKG95_01545</name>
</gene>
<comment type="caution">
    <text evidence="2">The sequence shown here is derived from an EMBL/GenBank/DDBJ whole genome shotgun (WGS) entry which is preliminary data.</text>
</comment>
<evidence type="ECO:0000313" key="2">
    <source>
        <dbReference type="EMBL" id="TQV83310.1"/>
    </source>
</evidence>